<accession>X0Z2L3</accession>
<keyword evidence="1" id="KW-0560">Oxidoreductase</keyword>
<dbReference type="PANTHER" id="PTHR43401">
    <property type="entry name" value="L-THREONINE 3-DEHYDROGENASE"/>
    <property type="match status" value="1"/>
</dbReference>
<dbReference type="Pfam" id="PF00107">
    <property type="entry name" value="ADH_zinc_N"/>
    <property type="match status" value="1"/>
</dbReference>
<feature type="domain" description="Alcohol dehydrogenase-like C-terminal" evidence="2">
    <location>
        <begin position="1"/>
        <end position="126"/>
    </location>
</feature>
<name>X0Z2L3_9ZZZZ</name>
<dbReference type="AlphaFoldDB" id="X0Z2L3"/>
<dbReference type="PANTHER" id="PTHR43401:SF4">
    <property type="entry name" value="D-ARABINOSE 1-DEHYDROGENASE (NADP(+))"/>
    <property type="match status" value="1"/>
</dbReference>
<evidence type="ECO:0000259" key="2">
    <source>
        <dbReference type="Pfam" id="PF00107"/>
    </source>
</evidence>
<organism evidence="3">
    <name type="scientific">marine sediment metagenome</name>
    <dbReference type="NCBI Taxonomy" id="412755"/>
    <lineage>
        <taxon>unclassified sequences</taxon>
        <taxon>metagenomes</taxon>
        <taxon>ecological metagenomes</taxon>
    </lineage>
</organism>
<evidence type="ECO:0000256" key="1">
    <source>
        <dbReference type="ARBA" id="ARBA00023002"/>
    </source>
</evidence>
<comment type="caution">
    <text evidence="3">The sequence shown here is derived from an EMBL/GenBank/DDBJ whole genome shotgun (WGS) entry which is preliminary data.</text>
</comment>
<dbReference type="InterPro" id="IPR036291">
    <property type="entry name" value="NAD(P)-bd_dom_sf"/>
</dbReference>
<feature type="non-terminal residue" evidence="3">
    <location>
        <position position="1"/>
    </location>
</feature>
<dbReference type="InterPro" id="IPR013149">
    <property type="entry name" value="ADH-like_C"/>
</dbReference>
<dbReference type="GO" id="GO:0016491">
    <property type="term" value="F:oxidoreductase activity"/>
    <property type="evidence" value="ECO:0007669"/>
    <property type="project" value="UniProtKB-KW"/>
</dbReference>
<dbReference type="EMBL" id="BARS01050994">
    <property type="protein sequence ID" value="GAG52762.1"/>
    <property type="molecule type" value="Genomic_DNA"/>
</dbReference>
<sequence>LGIHAVQIARLYGAKVFVVDMDPRALDLAKKLGADETLEPVEAPEALRELTKGIGVDVVLEIVGIPETLNWSLPSLKRGGRLILVGYAPGRPFPLDIMAMHFHEWEIIGSRFVTKPELMEAINLIEEGKIKPVVTKTFPFEQANEALEALRNKATLGRIVLTF</sequence>
<dbReference type="Gene3D" id="3.90.180.10">
    <property type="entry name" value="Medium-chain alcohol dehydrogenases, catalytic domain"/>
    <property type="match status" value="1"/>
</dbReference>
<dbReference type="SUPFAM" id="SSF51735">
    <property type="entry name" value="NAD(P)-binding Rossmann-fold domains"/>
    <property type="match status" value="1"/>
</dbReference>
<reference evidence="3" key="1">
    <citation type="journal article" date="2014" name="Front. Microbiol.">
        <title>High frequency of phylogenetically diverse reductive dehalogenase-homologous genes in deep subseafloor sedimentary metagenomes.</title>
        <authorList>
            <person name="Kawai M."/>
            <person name="Futagami T."/>
            <person name="Toyoda A."/>
            <person name="Takaki Y."/>
            <person name="Nishi S."/>
            <person name="Hori S."/>
            <person name="Arai W."/>
            <person name="Tsubouchi T."/>
            <person name="Morono Y."/>
            <person name="Uchiyama I."/>
            <person name="Ito T."/>
            <person name="Fujiyama A."/>
            <person name="Inagaki F."/>
            <person name="Takami H."/>
        </authorList>
    </citation>
    <scope>NUCLEOTIDE SEQUENCE</scope>
    <source>
        <strain evidence="3">Expedition CK06-06</strain>
    </source>
</reference>
<dbReference type="InterPro" id="IPR050129">
    <property type="entry name" value="Zn_alcohol_dh"/>
</dbReference>
<evidence type="ECO:0000313" key="3">
    <source>
        <dbReference type="EMBL" id="GAG52762.1"/>
    </source>
</evidence>
<proteinExistence type="predicted"/>
<gene>
    <name evidence="3" type="ORF">S01H1_76026</name>
</gene>
<protein>
    <recommendedName>
        <fullName evidence="2">Alcohol dehydrogenase-like C-terminal domain-containing protein</fullName>
    </recommendedName>
</protein>